<keyword evidence="1" id="KW-0046">Antibiotic resistance</keyword>
<evidence type="ECO:0000313" key="4">
    <source>
        <dbReference type="Proteomes" id="UP000254720"/>
    </source>
</evidence>
<dbReference type="GO" id="GO:0016410">
    <property type="term" value="F:N-acyltransferase activity"/>
    <property type="evidence" value="ECO:0007669"/>
    <property type="project" value="TreeGrafter"/>
</dbReference>
<evidence type="ECO:0000256" key="1">
    <source>
        <dbReference type="ARBA" id="ARBA00023251"/>
    </source>
</evidence>
<dbReference type="RefSeq" id="WP_114835437.1">
    <property type="nucleotide sequence ID" value="NZ_LR699117.1"/>
</dbReference>
<dbReference type="OrthoDB" id="9795206at2"/>
<evidence type="ECO:0000313" key="3">
    <source>
        <dbReference type="EMBL" id="RDI37577.1"/>
    </source>
</evidence>
<accession>A0A370G112</accession>
<dbReference type="PANTHER" id="PTHR31438:SF1">
    <property type="entry name" value="LYSINE N-ACYLTRANSFERASE C17G9.06C-RELATED"/>
    <property type="match status" value="1"/>
</dbReference>
<dbReference type="GO" id="GO:0046677">
    <property type="term" value="P:response to antibiotic"/>
    <property type="evidence" value="ECO:0007669"/>
    <property type="project" value="UniProtKB-KW"/>
</dbReference>
<dbReference type="InterPro" id="IPR016181">
    <property type="entry name" value="Acyl_CoA_acyltransferase"/>
</dbReference>
<dbReference type="PANTHER" id="PTHR31438">
    <property type="entry name" value="LYSINE N-ACYLTRANSFERASE C17G9.06C-RELATED"/>
    <property type="match status" value="1"/>
</dbReference>
<organism evidence="3 4">
    <name type="scientific">Aquicella lusitana</name>
    <dbReference type="NCBI Taxonomy" id="254246"/>
    <lineage>
        <taxon>Bacteria</taxon>
        <taxon>Pseudomonadati</taxon>
        <taxon>Pseudomonadota</taxon>
        <taxon>Gammaproteobacteria</taxon>
        <taxon>Legionellales</taxon>
        <taxon>Coxiellaceae</taxon>
        <taxon>Aquicella</taxon>
    </lineage>
</organism>
<dbReference type="Proteomes" id="UP000254720">
    <property type="component" value="Unassembled WGS sequence"/>
</dbReference>
<reference evidence="3 4" key="1">
    <citation type="submission" date="2018-07" db="EMBL/GenBank/DDBJ databases">
        <title>Genomic Encyclopedia of Type Strains, Phase IV (KMG-IV): sequencing the most valuable type-strain genomes for metagenomic binning, comparative biology and taxonomic classification.</title>
        <authorList>
            <person name="Goeker M."/>
        </authorList>
    </citation>
    <scope>NUCLEOTIDE SEQUENCE [LARGE SCALE GENOMIC DNA]</scope>
    <source>
        <strain evidence="3 4">DSM 16500</strain>
    </source>
</reference>
<proteinExistence type="predicted"/>
<sequence length="189" mass="22370">MKDQLSFRFVFKPAIESQREFIHNWLQQDYIREWVHGQGLNNLLNGLEKFYQYRKKGKGLERDSKITQHWIAYDNNRPFAYLLTSNVFKNTADDYAKYSELEGLAITLDIFICDTNYLGKGLADILIKEFLLSNFSDVFEVFIDPEKNNKRAVHVYEKVGFKIVGEFLAPWHPVPHHIMKLNMDDLFRN</sequence>
<dbReference type="Gene3D" id="3.40.630.30">
    <property type="match status" value="1"/>
</dbReference>
<dbReference type="PROSITE" id="PS51186">
    <property type="entry name" value="GNAT"/>
    <property type="match status" value="1"/>
</dbReference>
<protein>
    <submittedName>
        <fullName evidence="3">Acetyltransferase (GNAT) family protein</fullName>
    </submittedName>
</protein>
<comment type="caution">
    <text evidence="3">The sequence shown here is derived from an EMBL/GenBank/DDBJ whole genome shotgun (WGS) entry which is preliminary data.</text>
</comment>
<evidence type="ECO:0000259" key="2">
    <source>
        <dbReference type="PROSITE" id="PS51186"/>
    </source>
</evidence>
<name>A0A370G112_9COXI</name>
<dbReference type="SUPFAM" id="SSF55729">
    <property type="entry name" value="Acyl-CoA N-acyltransferases (Nat)"/>
    <property type="match status" value="1"/>
</dbReference>
<dbReference type="InterPro" id="IPR000182">
    <property type="entry name" value="GNAT_dom"/>
</dbReference>
<keyword evidence="3" id="KW-0808">Transferase</keyword>
<dbReference type="AlphaFoldDB" id="A0A370G112"/>
<dbReference type="Pfam" id="PF13523">
    <property type="entry name" value="Acetyltransf_8"/>
    <property type="match status" value="1"/>
</dbReference>
<feature type="domain" description="N-acetyltransferase" evidence="2">
    <location>
        <begin position="9"/>
        <end position="184"/>
    </location>
</feature>
<dbReference type="EMBL" id="QQAX01000038">
    <property type="protein sequence ID" value="RDI37577.1"/>
    <property type="molecule type" value="Genomic_DNA"/>
</dbReference>
<keyword evidence="4" id="KW-1185">Reference proteome</keyword>
<gene>
    <name evidence="3" type="ORF">C8D86_13817</name>
</gene>